<feature type="region of interest" description="Disordered" evidence="1">
    <location>
        <begin position="104"/>
        <end position="138"/>
    </location>
</feature>
<reference evidence="2 3" key="1">
    <citation type="submission" date="2015-12" db="EMBL/GenBank/DDBJ databases">
        <title>Amycolatopsis regifaucium genome sequencing and assembly.</title>
        <authorList>
            <person name="Mayilraj S."/>
        </authorList>
    </citation>
    <scope>NUCLEOTIDE SEQUENCE [LARGE SCALE GENOMIC DNA]</scope>
    <source>
        <strain evidence="2 3">GY080</strain>
    </source>
</reference>
<gene>
    <name evidence="2" type="ORF">AVL48_34205</name>
</gene>
<dbReference type="Proteomes" id="UP000076321">
    <property type="component" value="Unassembled WGS sequence"/>
</dbReference>
<sequence>MTLIDPADDPNWPTARHNMLRLLAASGAGAGADFAKDVLAGNRQPRELLSHRPVADELTEQGAAFRRLLDKIPPAELRELRTHAQEAVRREVDELANLDIEAAEAELRAAAEPPRAPRPSERRDEDDDWFDRPVMEEL</sequence>
<organism evidence="2 3">
    <name type="scientific">Amycolatopsis regifaucium</name>
    <dbReference type="NCBI Taxonomy" id="546365"/>
    <lineage>
        <taxon>Bacteria</taxon>
        <taxon>Bacillati</taxon>
        <taxon>Actinomycetota</taxon>
        <taxon>Actinomycetes</taxon>
        <taxon>Pseudonocardiales</taxon>
        <taxon>Pseudonocardiaceae</taxon>
        <taxon>Amycolatopsis</taxon>
    </lineage>
</organism>
<evidence type="ECO:0000256" key="1">
    <source>
        <dbReference type="SAM" id="MobiDB-lite"/>
    </source>
</evidence>
<evidence type="ECO:0000313" key="2">
    <source>
        <dbReference type="EMBL" id="KZB84113.1"/>
    </source>
</evidence>
<accession>A0A154MJ45</accession>
<dbReference type="AlphaFoldDB" id="A0A154MJ45"/>
<name>A0A154MJ45_9PSEU</name>
<dbReference type="EMBL" id="LQCI01000017">
    <property type="protein sequence ID" value="KZB84113.1"/>
    <property type="molecule type" value="Genomic_DNA"/>
</dbReference>
<protein>
    <submittedName>
        <fullName evidence="2">Uncharacterized protein</fullName>
    </submittedName>
</protein>
<proteinExistence type="predicted"/>
<comment type="caution">
    <text evidence="2">The sequence shown here is derived from an EMBL/GenBank/DDBJ whole genome shotgun (WGS) entry which is preliminary data.</text>
</comment>
<dbReference type="RefSeq" id="WP_061987870.1">
    <property type="nucleotide sequence ID" value="NZ_FOPQ01000024.1"/>
</dbReference>
<evidence type="ECO:0000313" key="3">
    <source>
        <dbReference type="Proteomes" id="UP000076321"/>
    </source>
</evidence>